<sequence>MKHVQKERLKEGKNKYRMKIEDKLWQNNVKEVRHGLLDQTPAGPLTHNAIQQLQRTSLHLPPSPPPPSSDITTGSSTTQTPNNRETTPTITPGLTITADQVKGELRKLHTGKAAGPDGISPMVTCADELGDILAYLFNLSLKLGRVPELWKTSCLIPVPKKTPH</sequence>
<evidence type="ECO:0000313" key="2">
    <source>
        <dbReference type="EMBL" id="KAJ8356950.1"/>
    </source>
</evidence>
<reference evidence="2" key="1">
    <citation type="journal article" date="2023" name="Science">
        <title>Genome structures resolve the early diversification of teleost fishes.</title>
        <authorList>
            <person name="Parey E."/>
            <person name="Louis A."/>
            <person name="Montfort J."/>
            <person name="Bouchez O."/>
            <person name="Roques C."/>
            <person name="Iampietro C."/>
            <person name="Lluch J."/>
            <person name="Castinel A."/>
            <person name="Donnadieu C."/>
            <person name="Desvignes T."/>
            <person name="Floi Bucao C."/>
            <person name="Jouanno E."/>
            <person name="Wen M."/>
            <person name="Mejri S."/>
            <person name="Dirks R."/>
            <person name="Jansen H."/>
            <person name="Henkel C."/>
            <person name="Chen W.J."/>
            <person name="Zahm M."/>
            <person name="Cabau C."/>
            <person name="Klopp C."/>
            <person name="Thompson A.W."/>
            <person name="Robinson-Rechavi M."/>
            <person name="Braasch I."/>
            <person name="Lecointre G."/>
            <person name="Bobe J."/>
            <person name="Postlethwait J.H."/>
            <person name="Berthelot C."/>
            <person name="Roest Crollius H."/>
            <person name="Guiguen Y."/>
        </authorList>
    </citation>
    <scope>NUCLEOTIDE SEQUENCE</scope>
    <source>
        <strain evidence="2">WJC10195</strain>
    </source>
</reference>
<feature type="compositionally biased region" description="Low complexity" evidence="1">
    <location>
        <begin position="69"/>
        <end position="95"/>
    </location>
</feature>
<organism evidence="2 3">
    <name type="scientific">Synaphobranchus kaupii</name>
    <name type="common">Kaup's arrowtooth eel</name>
    <dbReference type="NCBI Taxonomy" id="118154"/>
    <lineage>
        <taxon>Eukaryota</taxon>
        <taxon>Metazoa</taxon>
        <taxon>Chordata</taxon>
        <taxon>Craniata</taxon>
        <taxon>Vertebrata</taxon>
        <taxon>Euteleostomi</taxon>
        <taxon>Actinopterygii</taxon>
        <taxon>Neopterygii</taxon>
        <taxon>Teleostei</taxon>
        <taxon>Anguilliformes</taxon>
        <taxon>Synaphobranchidae</taxon>
        <taxon>Synaphobranchus</taxon>
    </lineage>
</organism>
<proteinExistence type="predicted"/>
<feature type="region of interest" description="Disordered" evidence="1">
    <location>
        <begin position="57"/>
        <end position="95"/>
    </location>
</feature>
<dbReference type="PANTHER" id="PTHR47510">
    <property type="entry name" value="REVERSE TRANSCRIPTASE DOMAIN-CONTAINING PROTEIN"/>
    <property type="match status" value="1"/>
</dbReference>
<dbReference type="OrthoDB" id="411173at2759"/>
<dbReference type="AlphaFoldDB" id="A0A9Q1IY20"/>
<gene>
    <name evidence="2" type="ORF">SKAU_G00197440</name>
</gene>
<dbReference type="EMBL" id="JAINUF010000006">
    <property type="protein sequence ID" value="KAJ8356950.1"/>
    <property type="molecule type" value="Genomic_DNA"/>
</dbReference>
<evidence type="ECO:0000256" key="1">
    <source>
        <dbReference type="SAM" id="MobiDB-lite"/>
    </source>
</evidence>
<evidence type="ECO:0008006" key="4">
    <source>
        <dbReference type="Google" id="ProtNLM"/>
    </source>
</evidence>
<comment type="caution">
    <text evidence="2">The sequence shown here is derived from an EMBL/GenBank/DDBJ whole genome shotgun (WGS) entry which is preliminary data.</text>
</comment>
<dbReference type="PANTHER" id="PTHR47510:SF3">
    <property type="entry name" value="ENDO_EXONUCLEASE_PHOSPHATASE DOMAIN-CONTAINING PROTEIN"/>
    <property type="match status" value="1"/>
</dbReference>
<dbReference type="Proteomes" id="UP001152622">
    <property type="component" value="Chromosome 6"/>
</dbReference>
<keyword evidence="3" id="KW-1185">Reference proteome</keyword>
<name>A0A9Q1IY20_SYNKA</name>
<protein>
    <recommendedName>
        <fullName evidence="4">Reverse transcriptase</fullName>
    </recommendedName>
</protein>
<evidence type="ECO:0000313" key="3">
    <source>
        <dbReference type="Proteomes" id="UP001152622"/>
    </source>
</evidence>
<accession>A0A9Q1IY20</accession>